<dbReference type="RefSeq" id="XP_025365283.1">
    <property type="nucleotide sequence ID" value="XM_025507990.1"/>
</dbReference>
<evidence type="ECO:0000256" key="2">
    <source>
        <dbReference type="SAM" id="MobiDB-lite"/>
    </source>
</evidence>
<accession>A0A316V280</accession>
<dbReference type="GO" id="GO:0003677">
    <property type="term" value="F:DNA binding"/>
    <property type="evidence" value="ECO:0007669"/>
    <property type="project" value="InterPro"/>
</dbReference>
<feature type="compositionally biased region" description="Polar residues" evidence="2">
    <location>
        <begin position="508"/>
        <end position="517"/>
    </location>
</feature>
<dbReference type="Proteomes" id="UP000245884">
    <property type="component" value="Unassembled WGS sequence"/>
</dbReference>
<sequence>MRPQSHPSRRSRRQGNLPAIELALPAPARRRTTPMIQAEPTEPIEPIDNRASAVPAPDIDQQGRDYIAKHGKSERTLQDYSFKVGRVQAWLDEQPVDPERPIQRGLRELNQWSEEAVWRWLAAHSELLRYDNIKNYHSALAQHFHATFHCSHQKSSGWRWVNGVWEGNPVYSERYLQLKKSIQRSSATTQPPVRHALPMLYPKLEKLLDILESKQRNFDSTPNVLSPQRTHTEFMYAFMVLAYRLWMRCDEACKLVWGEVEHVPVLHPETETFYVSVTLTWRKNNQLDAANSRPYMLFDLPQRPKVSAIQAVVRWRKYWTWVHKRTPEPQDLVFPGYHPRTGQLDVRRMLRAHQVNSLLDQVFNATDTIQSIGLYRYTSHSFRRGGAQDAFIWANNYGEPKKSLAFVRWWGGWGAGESLHTIERYVINVMSEHEGYFGDMENPLLLTNRREHWCGGDSGVVAHAVAAFQQAGREQREWFEAERRELTNLITTQQQLLTAPTGTDSESRATGNANLNSAPHSLAEASAIHPSAPQPTMEGAFHYHSHSTTNVIINVHGKPMPQKIPKASTVLDVVSQWELGDPSNGLTPLREWVPAMRQKGEGGNASLYTNRKKIYDAYLKRGANLRAFYQAYGGEDKKLGEYIAAIDKEAAHLRALAKGAVRQANATREAGKHTRKSSGRTRRGQ</sequence>
<dbReference type="SUPFAM" id="SSF56349">
    <property type="entry name" value="DNA breaking-rejoining enzymes"/>
    <property type="match status" value="1"/>
</dbReference>
<feature type="region of interest" description="Disordered" evidence="2">
    <location>
        <begin position="493"/>
        <end position="517"/>
    </location>
</feature>
<organism evidence="3 4">
    <name type="scientific">Jaminaea rosea</name>
    <dbReference type="NCBI Taxonomy" id="1569628"/>
    <lineage>
        <taxon>Eukaryota</taxon>
        <taxon>Fungi</taxon>
        <taxon>Dikarya</taxon>
        <taxon>Basidiomycota</taxon>
        <taxon>Ustilaginomycotina</taxon>
        <taxon>Exobasidiomycetes</taxon>
        <taxon>Microstromatales</taxon>
        <taxon>Microstromatales incertae sedis</taxon>
        <taxon>Jaminaea</taxon>
    </lineage>
</organism>
<dbReference type="InterPro" id="IPR013762">
    <property type="entry name" value="Integrase-like_cat_sf"/>
</dbReference>
<dbReference type="STRING" id="1569628.A0A316V280"/>
<dbReference type="EMBL" id="KZ819662">
    <property type="protein sequence ID" value="PWN30671.1"/>
    <property type="molecule type" value="Genomic_DNA"/>
</dbReference>
<feature type="compositionally biased region" description="Basic residues" evidence="2">
    <location>
        <begin position="673"/>
        <end position="685"/>
    </location>
</feature>
<dbReference type="InterPro" id="IPR011010">
    <property type="entry name" value="DNA_brk_join_enz"/>
</dbReference>
<dbReference type="GO" id="GO:0006310">
    <property type="term" value="P:DNA recombination"/>
    <property type="evidence" value="ECO:0007669"/>
    <property type="project" value="UniProtKB-KW"/>
</dbReference>
<dbReference type="GeneID" id="37029813"/>
<evidence type="ECO:0008006" key="5">
    <source>
        <dbReference type="Google" id="ProtNLM"/>
    </source>
</evidence>
<protein>
    <recommendedName>
        <fullName evidence="5">Tyr recombinase domain-containing protein</fullName>
    </recommendedName>
</protein>
<dbReference type="AlphaFoldDB" id="A0A316V280"/>
<keyword evidence="4" id="KW-1185">Reference proteome</keyword>
<evidence type="ECO:0000313" key="4">
    <source>
        <dbReference type="Proteomes" id="UP000245884"/>
    </source>
</evidence>
<dbReference type="Gene3D" id="1.10.443.10">
    <property type="entry name" value="Intergrase catalytic core"/>
    <property type="match status" value="1"/>
</dbReference>
<reference evidence="3 4" key="1">
    <citation type="journal article" date="2018" name="Mol. Biol. Evol.">
        <title>Broad Genomic Sampling Reveals a Smut Pathogenic Ancestry of the Fungal Clade Ustilaginomycotina.</title>
        <authorList>
            <person name="Kijpornyongpan T."/>
            <person name="Mondo S.J."/>
            <person name="Barry K."/>
            <person name="Sandor L."/>
            <person name="Lee J."/>
            <person name="Lipzen A."/>
            <person name="Pangilinan J."/>
            <person name="LaButti K."/>
            <person name="Hainaut M."/>
            <person name="Henrissat B."/>
            <person name="Grigoriev I.V."/>
            <person name="Spatafora J.W."/>
            <person name="Aime M.C."/>
        </authorList>
    </citation>
    <scope>NUCLEOTIDE SEQUENCE [LARGE SCALE GENOMIC DNA]</scope>
    <source>
        <strain evidence="3 4">MCA 5214</strain>
    </source>
</reference>
<proteinExistence type="predicted"/>
<name>A0A316V280_9BASI</name>
<keyword evidence="1" id="KW-0233">DNA recombination</keyword>
<feature type="region of interest" description="Disordered" evidence="2">
    <location>
        <begin position="1"/>
        <end position="40"/>
    </location>
</feature>
<dbReference type="OrthoDB" id="164951at2759"/>
<feature type="region of interest" description="Disordered" evidence="2">
    <location>
        <begin position="661"/>
        <end position="685"/>
    </location>
</feature>
<dbReference type="GO" id="GO:0015074">
    <property type="term" value="P:DNA integration"/>
    <property type="evidence" value="ECO:0007669"/>
    <property type="project" value="InterPro"/>
</dbReference>
<gene>
    <name evidence="3" type="ORF">BDZ90DRAFT_257741</name>
</gene>
<evidence type="ECO:0000313" key="3">
    <source>
        <dbReference type="EMBL" id="PWN30671.1"/>
    </source>
</evidence>
<evidence type="ECO:0000256" key="1">
    <source>
        <dbReference type="ARBA" id="ARBA00023172"/>
    </source>
</evidence>
<feature type="compositionally biased region" description="Low complexity" evidence="2">
    <location>
        <begin position="493"/>
        <end position="503"/>
    </location>
</feature>